<dbReference type="InterPro" id="IPR027417">
    <property type="entry name" value="P-loop_NTPase"/>
</dbReference>
<dbReference type="AlphaFoldDB" id="A0A1R0F9Y7"/>
<dbReference type="RefSeq" id="WP_075868932.1">
    <property type="nucleotide sequence ID" value="NZ_CALYQA010000004.1"/>
</dbReference>
<evidence type="ECO:0000256" key="1">
    <source>
        <dbReference type="ARBA" id="ARBA00005417"/>
    </source>
</evidence>
<dbReference type="SMART" id="SM00382">
    <property type="entry name" value="AAA"/>
    <property type="match status" value="1"/>
</dbReference>
<keyword evidence="2" id="KW-0813">Transport</keyword>
<dbReference type="EMBL" id="LXYT01000001">
    <property type="protein sequence ID" value="OLY43770.1"/>
    <property type="molecule type" value="Genomic_DNA"/>
</dbReference>
<keyword evidence="4 6" id="KW-0067">ATP-binding</keyword>
<dbReference type="FunFam" id="3.40.50.300:FF:000425">
    <property type="entry name" value="Probable ABC transporter, ATP-binding subunit"/>
    <property type="match status" value="1"/>
</dbReference>
<comment type="similarity">
    <text evidence="1">Belongs to the ABC transporter superfamily.</text>
</comment>
<evidence type="ECO:0000313" key="6">
    <source>
        <dbReference type="EMBL" id="OLY43770.1"/>
    </source>
</evidence>
<dbReference type="Proteomes" id="UP000187344">
    <property type="component" value="Unassembled WGS sequence"/>
</dbReference>
<dbReference type="InterPro" id="IPR051921">
    <property type="entry name" value="ABC_osmolyte_uptake_ATP-bind"/>
</dbReference>
<dbReference type="GO" id="GO:0005524">
    <property type="term" value="F:ATP binding"/>
    <property type="evidence" value="ECO:0007669"/>
    <property type="project" value="UniProtKB-KW"/>
</dbReference>
<dbReference type="Pfam" id="PF00005">
    <property type="entry name" value="ABC_tran"/>
    <property type="match status" value="1"/>
</dbReference>
<dbReference type="OrthoDB" id="9802264at2"/>
<evidence type="ECO:0000256" key="3">
    <source>
        <dbReference type="ARBA" id="ARBA00022741"/>
    </source>
</evidence>
<dbReference type="PANTHER" id="PTHR43869">
    <property type="entry name" value="GLYCINE BETAINE/PROLINE BETAINE TRANSPORT SYSTEM ATP-BINDING PROTEIN PROV"/>
    <property type="match status" value="1"/>
</dbReference>
<feature type="domain" description="ABC transporter" evidence="5">
    <location>
        <begin position="23"/>
        <end position="268"/>
    </location>
</feature>
<dbReference type="InterPro" id="IPR003593">
    <property type="entry name" value="AAA+_ATPase"/>
</dbReference>
<dbReference type="Gene3D" id="3.40.50.300">
    <property type="entry name" value="P-loop containing nucleotide triphosphate hydrolases"/>
    <property type="match status" value="1"/>
</dbReference>
<keyword evidence="6" id="KW-0378">Hydrolase</keyword>
<reference evidence="6 7" key="1">
    <citation type="submission" date="2016-12" db="EMBL/GenBank/DDBJ databases">
        <title>Comparative genomics of Bartonella apis.</title>
        <authorList>
            <person name="Engel P."/>
        </authorList>
    </citation>
    <scope>NUCLEOTIDE SEQUENCE [LARGE SCALE GENOMIC DNA]</scope>
    <source>
        <strain evidence="6 7">PEB0149</strain>
    </source>
</reference>
<dbReference type="InterPro" id="IPR017871">
    <property type="entry name" value="ABC_transporter-like_CS"/>
</dbReference>
<organism evidence="6 7">
    <name type="scientific">Bartonella apis</name>
    <dbReference type="NCBI Taxonomy" id="1686310"/>
    <lineage>
        <taxon>Bacteria</taxon>
        <taxon>Pseudomonadati</taxon>
        <taxon>Pseudomonadota</taxon>
        <taxon>Alphaproteobacteria</taxon>
        <taxon>Hyphomicrobiales</taxon>
        <taxon>Bartonellaceae</taxon>
        <taxon>Bartonella</taxon>
    </lineage>
</organism>
<dbReference type="PROSITE" id="PS00211">
    <property type="entry name" value="ABC_TRANSPORTER_1"/>
    <property type="match status" value="1"/>
</dbReference>
<dbReference type="InterPro" id="IPR003439">
    <property type="entry name" value="ABC_transporter-like_ATP-bd"/>
</dbReference>
<keyword evidence="7" id="KW-1185">Reference proteome</keyword>
<protein>
    <submittedName>
        <fullName evidence="6">Glycine betaine/proline transport system ATP-binding protein</fullName>
        <ecNumber evidence="6">3.6.3.32</ecNumber>
    </submittedName>
</protein>
<evidence type="ECO:0000313" key="7">
    <source>
        <dbReference type="Proteomes" id="UP000187344"/>
    </source>
</evidence>
<keyword evidence="3" id="KW-0547">Nucleotide-binding</keyword>
<dbReference type="SUPFAM" id="SSF52540">
    <property type="entry name" value="P-loop containing nucleoside triphosphate hydrolases"/>
    <property type="match status" value="1"/>
</dbReference>
<accession>A0A1R0F9Y7</accession>
<dbReference type="PROSITE" id="PS50893">
    <property type="entry name" value="ABC_TRANSPORTER_2"/>
    <property type="match status" value="1"/>
</dbReference>
<evidence type="ECO:0000259" key="5">
    <source>
        <dbReference type="PROSITE" id="PS50893"/>
    </source>
</evidence>
<gene>
    <name evidence="6" type="ORF">PEB0149_012050</name>
</gene>
<dbReference type="GeneID" id="92992109"/>
<sequence>MARVIIDHVSVVFGNRRKQALELAAQGASRAEIKDLTNTVLGVHECSLDIAEGETLVLMGLSGSGKSTLLRTINRLIKPVEGNIYVGDVGNEINVTTASSEELRYVRTRLVSMVFQQFGLFPWRTVADNIGFGLEVAGVPKKQRQAIIAEQLDLVGLNEWANRMVTELSGGMQQRIGLARAFATGAPVLLMDEPFSALDPLIRNHLQDELLELQKRLNKTLVFVSHDLDEAIKMGNRIAIMEDGRILQCGTAQEIVLTPANEHVANFVRHINPLSFLTARQVMRPYNYENSDISVAAMAKPDTSLPDLISACDRKNGAIGVAENGRVIGVITGEDIIHHLAEHQKR</sequence>
<dbReference type="PANTHER" id="PTHR43869:SF1">
    <property type="entry name" value="GLYCINE BETAINE_PROLINE BETAINE TRANSPORT SYSTEM ATP-BINDING PROTEIN PROV"/>
    <property type="match status" value="1"/>
</dbReference>
<evidence type="ECO:0000256" key="2">
    <source>
        <dbReference type="ARBA" id="ARBA00022448"/>
    </source>
</evidence>
<dbReference type="EC" id="3.6.3.32" evidence="6"/>
<evidence type="ECO:0000256" key="4">
    <source>
        <dbReference type="ARBA" id="ARBA00022840"/>
    </source>
</evidence>
<comment type="caution">
    <text evidence="6">The sequence shown here is derived from an EMBL/GenBank/DDBJ whole genome shotgun (WGS) entry which is preliminary data.</text>
</comment>
<name>A0A1R0F9Y7_9HYPH</name>
<dbReference type="GO" id="GO:0015697">
    <property type="term" value="P:quaternary ammonium group transport"/>
    <property type="evidence" value="ECO:0007669"/>
    <property type="project" value="UniProtKB-ARBA"/>
</dbReference>
<dbReference type="GO" id="GO:0016887">
    <property type="term" value="F:ATP hydrolysis activity"/>
    <property type="evidence" value="ECO:0007669"/>
    <property type="project" value="InterPro"/>
</dbReference>
<proteinExistence type="inferred from homology"/>